<feature type="transmembrane region" description="Helical" evidence="11">
    <location>
        <begin position="94"/>
        <end position="112"/>
    </location>
</feature>
<reference evidence="12" key="1">
    <citation type="submission" date="2020-04" db="EMBL/GenBank/DDBJ databases">
        <authorList>
            <person name="Alioto T."/>
            <person name="Alioto T."/>
            <person name="Gomez Garrido J."/>
        </authorList>
    </citation>
    <scope>NUCLEOTIDE SEQUENCE</scope>
    <source>
        <strain evidence="12">A484AB</strain>
    </source>
</reference>
<evidence type="ECO:0000256" key="9">
    <source>
        <dbReference type="ARBA" id="ARBA00023224"/>
    </source>
</evidence>
<dbReference type="CDD" id="cd00637">
    <property type="entry name" value="7tm_classA_rhodopsin-like"/>
    <property type="match status" value="1"/>
</dbReference>
<protein>
    <submittedName>
        <fullName evidence="12">VWA domain-containing</fullName>
    </submittedName>
</protein>
<organism evidence="12 13">
    <name type="scientific">Paramuricea clavata</name>
    <name type="common">Red gorgonian</name>
    <name type="synonym">Violescent sea-whip</name>
    <dbReference type="NCBI Taxonomy" id="317549"/>
    <lineage>
        <taxon>Eukaryota</taxon>
        <taxon>Metazoa</taxon>
        <taxon>Cnidaria</taxon>
        <taxon>Anthozoa</taxon>
        <taxon>Octocorallia</taxon>
        <taxon>Malacalcyonacea</taxon>
        <taxon>Plexauridae</taxon>
        <taxon>Paramuricea</taxon>
    </lineage>
</organism>
<feature type="compositionally biased region" description="Basic and acidic residues" evidence="10">
    <location>
        <begin position="470"/>
        <end position="548"/>
    </location>
</feature>
<dbReference type="GO" id="GO:0004930">
    <property type="term" value="F:G protein-coupled receptor activity"/>
    <property type="evidence" value="ECO:0007669"/>
    <property type="project" value="UniProtKB-KW"/>
</dbReference>
<dbReference type="PANTHER" id="PTHR24246">
    <property type="entry name" value="OLFACTORY RECEPTOR AND ADENOSINE RECEPTOR"/>
    <property type="match status" value="1"/>
</dbReference>
<feature type="region of interest" description="Disordered" evidence="10">
    <location>
        <begin position="470"/>
        <end position="561"/>
    </location>
</feature>
<evidence type="ECO:0000256" key="10">
    <source>
        <dbReference type="SAM" id="MobiDB-lite"/>
    </source>
</evidence>
<keyword evidence="5" id="KW-0297">G-protein coupled receptor</keyword>
<dbReference type="PRINTS" id="PR00237">
    <property type="entry name" value="GPCRRHODOPSN"/>
</dbReference>
<comment type="subcellular location">
    <subcellularLocation>
        <location evidence="1">Cell membrane</location>
        <topology evidence="1">Multi-pass membrane protein</topology>
    </subcellularLocation>
</comment>
<evidence type="ECO:0000256" key="7">
    <source>
        <dbReference type="ARBA" id="ARBA00023170"/>
    </source>
</evidence>
<dbReference type="AlphaFoldDB" id="A0A6S7FVI1"/>
<dbReference type="EMBL" id="CACRXK020000265">
    <property type="protein sequence ID" value="CAB3980172.1"/>
    <property type="molecule type" value="Genomic_DNA"/>
</dbReference>
<dbReference type="Pfam" id="PF00001">
    <property type="entry name" value="7tm_1"/>
    <property type="match status" value="1"/>
</dbReference>
<evidence type="ECO:0000313" key="13">
    <source>
        <dbReference type="Proteomes" id="UP001152795"/>
    </source>
</evidence>
<feature type="compositionally biased region" description="Basic and acidic residues" evidence="10">
    <location>
        <begin position="643"/>
        <end position="652"/>
    </location>
</feature>
<keyword evidence="4 11" id="KW-1133">Transmembrane helix</keyword>
<dbReference type="InterPro" id="IPR017452">
    <property type="entry name" value="GPCR_Rhodpsn_7TM"/>
</dbReference>
<feature type="transmembrane region" description="Helical" evidence="11">
    <location>
        <begin position="132"/>
        <end position="153"/>
    </location>
</feature>
<dbReference type="Proteomes" id="UP001152795">
    <property type="component" value="Unassembled WGS sequence"/>
</dbReference>
<evidence type="ECO:0000256" key="3">
    <source>
        <dbReference type="ARBA" id="ARBA00022692"/>
    </source>
</evidence>
<feature type="region of interest" description="Disordered" evidence="10">
    <location>
        <begin position="634"/>
        <end position="660"/>
    </location>
</feature>
<keyword evidence="3 11" id="KW-0812">Transmembrane</keyword>
<name>A0A6S7FVI1_PARCT</name>
<feature type="transmembrane region" description="Helical" evidence="11">
    <location>
        <begin position="19"/>
        <end position="42"/>
    </location>
</feature>
<evidence type="ECO:0000256" key="11">
    <source>
        <dbReference type="SAM" id="Phobius"/>
    </source>
</evidence>
<evidence type="ECO:0000256" key="1">
    <source>
        <dbReference type="ARBA" id="ARBA00004651"/>
    </source>
</evidence>
<keyword evidence="7" id="KW-0675">Receptor</keyword>
<feature type="transmembrane region" description="Helical" evidence="11">
    <location>
        <begin position="219"/>
        <end position="239"/>
    </location>
</feature>
<dbReference type="SMART" id="SM01381">
    <property type="entry name" value="7TM_GPCR_Srsx"/>
    <property type="match status" value="1"/>
</dbReference>
<evidence type="ECO:0000256" key="2">
    <source>
        <dbReference type="ARBA" id="ARBA00022475"/>
    </source>
</evidence>
<gene>
    <name evidence="12" type="ORF">PACLA_8A020849</name>
</gene>
<dbReference type="GO" id="GO:0005886">
    <property type="term" value="C:plasma membrane"/>
    <property type="evidence" value="ECO:0007669"/>
    <property type="project" value="UniProtKB-SubCell"/>
</dbReference>
<keyword evidence="9" id="KW-0807">Transducer</keyword>
<comment type="caution">
    <text evidence="12">The sequence shown here is derived from an EMBL/GenBank/DDBJ whole genome shotgun (WGS) entry which is preliminary data.</text>
</comment>
<keyword evidence="8" id="KW-0325">Glycoprotein</keyword>
<keyword evidence="6 11" id="KW-0472">Membrane</keyword>
<feature type="transmembrane region" description="Helical" evidence="11">
    <location>
        <begin position="54"/>
        <end position="74"/>
    </location>
</feature>
<keyword evidence="13" id="KW-1185">Reference proteome</keyword>
<dbReference type="OrthoDB" id="10564580at2759"/>
<keyword evidence="2" id="KW-1003">Cell membrane</keyword>
<sequence length="774" mass="86695">MKEISGADFMPIDGQLARILSAVNGFSCAFGSVGNFALIAVILLHKQLHGASEILLMSLAFADFLTCAVYLPLLLMRINTNEKLPTLMNQSRRAIGQAVVVCGSLNLLMLTVDRLVFFYRPLRYAYWMRKKIITTIIIIIYGISLFVGFYAYFDMIKSQYPKIGLVGVPMLGFFTLHYAIYRLARTHRNQVVNQEQSLQHNYNINSRVMIQARRNVRTVMLFGILYLVTWLPVTIFQLWRSVTNYHDPESFQKYFYLLLTIQQISASIDPYLCCYRNNKVKAVFKKLVRIRKYLKVGGLGSSACITTSLSMSDGLDSGKGNRKLSAVGKAAVVSESLENMLGAKVLRQLDDDTTNSGDNLDRIISISSSLERASPNEYESFESIYKIESLERTITRDDNLERIISISSTERASPNEYKSFANICKIRSYSFDSNVGTNLDRFSVEKSTSYSFDSNVGTNLDRFSDSLLEKSTTEKSTTEKSTTEKSTTEKSTTEKSTTEKSTTEKSTTEKSTTEKSTTEKSTIDKSTTEKSTTEKSTTEKSTTEKSTTEKSTLNLSEGLENVHKTEVLEQSHDVDLEKITHISCTENPGSDVSQHTSEVEQTVFSSDTIHCDSGKKTDSSTDVIMKQSALSEFGRSVQNINEDTNRSEKAENSGEIDSLTSDEVVSNLSKTKEFSGMEHSEEKELFEQPLEQSLEQYLGSEQTFEQSLRSEQSFQQSLGLKQSLEQSVALEKCGESQISGGVKNSSLTEEAVNEQSMVLNIPRSVDDHETTTKL</sequence>
<evidence type="ECO:0000256" key="5">
    <source>
        <dbReference type="ARBA" id="ARBA00023040"/>
    </source>
</evidence>
<evidence type="ECO:0000256" key="6">
    <source>
        <dbReference type="ARBA" id="ARBA00023136"/>
    </source>
</evidence>
<evidence type="ECO:0000313" key="12">
    <source>
        <dbReference type="EMBL" id="CAB3980172.1"/>
    </source>
</evidence>
<dbReference type="Gene3D" id="1.20.1070.10">
    <property type="entry name" value="Rhodopsin 7-helix transmembrane proteins"/>
    <property type="match status" value="1"/>
</dbReference>
<dbReference type="PROSITE" id="PS50262">
    <property type="entry name" value="G_PROTEIN_RECEP_F1_2"/>
    <property type="match status" value="1"/>
</dbReference>
<accession>A0A6S7FVI1</accession>
<evidence type="ECO:0000256" key="4">
    <source>
        <dbReference type="ARBA" id="ARBA00022989"/>
    </source>
</evidence>
<dbReference type="SUPFAM" id="SSF81321">
    <property type="entry name" value="Family A G protein-coupled receptor-like"/>
    <property type="match status" value="1"/>
</dbReference>
<feature type="transmembrane region" description="Helical" evidence="11">
    <location>
        <begin position="159"/>
        <end position="180"/>
    </location>
</feature>
<evidence type="ECO:0000256" key="8">
    <source>
        <dbReference type="ARBA" id="ARBA00023180"/>
    </source>
</evidence>
<dbReference type="PANTHER" id="PTHR24246:SF27">
    <property type="entry name" value="ADENOSINE RECEPTOR, ISOFORM A"/>
    <property type="match status" value="1"/>
</dbReference>
<proteinExistence type="predicted"/>
<dbReference type="InterPro" id="IPR000276">
    <property type="entry name" value="GPCR_Rhodpsn"/>
</dbReference>